<dbReference type="PANTHER" id="PTHR24366:SF96">
    <property type="entry name" value="LEUCINE RICH REPEAT CONTAINING 53"/>
    <property type="match status" value="1"/>
</dbReference>
<dbReference type="EMBL" id="JARKIK010000012">
    <property type="protein sequence ID" value="KAK8748471.1"/>
    <property type="molecule type" value="Genomic_DNA"/>
</dbReference>
<sequence length="366" mass="42196">MVYTTLLVVAATLLAGAASDKYPAPSPLGATYCPEPADIYPCVCKEEDIHIDMDCSEIQDNDQLQRIFHSSIPFDTYRDFIIMKNTTEERVQISYLTKETFANVSFSSIFISHTTLDYISSDAFENSYSRLETVIITDSFLTTFPFDMLSSCPLLTDIRLFRNSINHMADIHSDSLKYLHMSYNPNLQYSDEAFIDAPALEYLILNDIDLKHVARNAFTDLPPLKYLDLSHNLLQTLYEGSLTFDKTLDQLKLDSNQINIVQANSISGLKAGTFLWMQHNYITDLEEEVWQPIFESVNDNPENNLFVFDDNPLTCQCNILWLVQNDTYMDTMALEAYCEDTDQFLEFVDVAFLQENCLRREYFWFS</sequence>
<feature type="chain" id="PRO_5044717493" description="Oplophorus-luciferin 2-monooxygenase non-catalytic subunit" evidence="3">
    <location>
        <begin position="20"/>
        <end position="366"/>
    </location>
</feature>
<dbReference type="InterPro" id="IPR001611">
    <property type="entry name" value="Leu-rich_rpt"/>
</dbReference>
<accession>A0AAW0XV92</accession>
<reference evidence="4 5" key="1">
    <citation type="journal article" date="2024" name="BMC Genomics">
        <title>Genome assembly of redclaw crayfish (Cherax quadricarinatus) provides insights into its immune adaptation and hypoxia tolerance.</title>
        <authorList>
            <person name="Liu Z."/>
            <person name="Zheng J."/>
            <person name="Li H."/>
            <person name="Fang K."/>
            <person name="Wang S."/>
            <person name="He J."/>
            <person name="Zhou D."/>
            <person name="Weng S."/>
            <person name="Chi M."/>
            <person name="Gu Z."/>
            <person name="He J."/>
            <person name="Li F."/>
            <person name="Wang M."/>
        </authorList>
    </citation>
    <scope>NUCLEOTIDE SEQUENCE [LARGE SCALE GENOMIC DNA]</scope>
    <source>
        <strain evidence="4">ZL_2023a</strain>
    </source>
</reference>
<dbReference type="SUPFAM" id="SSF52058">
    <property type="entry name" value="L domain-like"/>
    <property type="match status" value="1"/>
</dbReference>
<feature type="signal peptide" evidence="3">
    <location>
        <begin position="1"/>
        <end position="19"/>
    </location>
</feature>
<dbReference type="EMBL" id="JARKIK010000012">
    <property type="protein sequence ID" value="KAK8748470.1"/>
    <property type="molecule type" value="Genomic_DNA"/>
</dbReference>
<protein>
    <recommendedName>
        <fullName evidence="6">Oplophorus-luciferin 2-monooxygenase non-catalytic subunit</fullName>
    </recommendedName>
</protein>
<comment type="caution">
    <text evidence="4">The sequence shown here is derived from an EMBL/GenBank/DDBJ whole genome shotgun (WGS) entry which is preliminary data.</text>
</comment>
<proteinExistence type="predicted"/>
<keyword evidence="1" id="KW-0433">Leucine-rich repeat</keyword>
<evidence type="ECO:0000256" key="3">
    <source>
        <dbReference type="SAM" id="SignalP"/>
    </source>
</evidence>
<organism evidence="4 5">
    <name type="scientific">Cherax quadricarinatus</name>
    <name type="common">Australian red claw crayfish</name>
    <dbReference type="NCBI Taxonomy" id="27406"/>
    <lineage>
        <taxon>Eukaryota</taxon>
        <taxon>Metazoa</taxon>
        <taxon>Ecdysozoa</taxon>
        <taxon>Arthropoda</taxon>
        <taxon>Crustacea</taxon>
        <taxon>Multicrustacea</taxon>
        <taxon>Malacostraca</taxon>
        <taxon>Eumalacostraca</taxon>
        <taxon>Eucarida</taxon>
        <taxon>Decapoda</taxon>
        <taxon>Pleocyemata</taxon>
        <taxon>Astacidea</taxon>
        <taxon>Parastacoidea</taxon>
        <taxon>Parastacidae</taxon>
        <taxon>Cherax</taxon>
    </lineage>
</organism>
<dbReference type="EMBL" id="JARKIK010000012">
    <property type="protein sequence ID" value="KAK8748468.1"/>
    <property type="molecule type" value="Genomic_DNA"/>
</dbReference>
<dbReference type="Proteomes" id="UP001445076">
    <property type="component" value="Unassembled WGS sequence"/>
</dbReference>
<evidence type="ECO:0000313" key="5">
    <source>
        <dbReference type="Proteomes" id="UP001445076"/>
    </source>
</evidence>
<dbReference type="InterPro" id="IPR032675">
    <property type="entry name" value="LRR_dom_sf"/>
</dbReference>
<dbReference type="AlphaFoldDB" id="A0AAW0XV92"/>
<dbReference type="PANTHER" id="PTHR24366">
    <property type="entry name" value="IG(IMMUNOGLOBULIN) AND LRR(LEUCINE RICH REPEAT) DOMAINS"/>
    <property type="match status" value="1"/>
</dbReference>
<dbReference type="Pfam" id="PF13306">
    <property type="entry name" value="LRR_5"/>
    <property type="match status" value="1"/>
</dbReference>
<keyword evidence="2" id="KW-0677">Repeat</keyword>
<evidence type="ECO:0000256" key="1">
    <source>
        <dbReference type="ARBA" id="ARBA00022614"/>
    </source>
</evidence>
<dbReference type="InterPro" id="IPR026906">
    <property type="entry name" value="LRR_5"/>
</dbReference>
<reference evidence="4" key="2">
    <citation type="submission" date="2024-01" db="EMBL/GenBank/DDBJ databases">
        <authorList>
            <person name="He J."/>
            <person name="Wang M."/>
            <person name="Zheng J."/>
            <person name="Liu Z."/>
        </authorList>
    </citation>
    <scope>NUCLEOTIDE SEQUENCE</scope>
    <source>
        <strain evidence="4">ZL_2023a</strain>
        <tissue evidence="4">Muscle</tissue>
    </source>
</reference>
<dbReference type="Pfam" id="PF13855">
    <property type="entry name" value="LRR_8"/>
    <property type="match status" value="1"/>
</dbReference>
<dbReference type="EMBL" id="JARKIK010000012">
    <property type="protein sequence ID" value="KAK8748469.1"/>
    <property type="molecule type" value="Genomic_DNA"/>
</dbReference>
<dbReference type="Gene3D" id="3.80.10.10">
    <property type="entry name" value="Ribonuclease Inhibitor"/>
    <property type="match status" value="1"/>
</dbReference>
<evidence type="ECO:0008006" key="6">
    <source>
        <dbReference type="Google" id="ProtNLM"/>
    </source>
</evidence>
<name>A0AAW0XV92_CHEQU</name>
<keyword evidence="3" id="KW-0732">Signal</keyword>
<evidence type="ECO:0000313" key="4">
    <source>
        <dbReference type="EMBL" id="KAK8748468.1"/>
    </source>
</evidence>
<keyword evidence="5" id="KW-1185">Reference proteome</keyword>
<dbReference type="EMBL" id="JARKIK010000012">
    <property type="protein sequence ID" value="KAK8748467.1"/>
    <property type="molecule type" value="Genomic_DNA"/>
</dbReference>
<evidence type="ECO:0000256" key="2">
    <source>
        <dbReference type="ARBA" id="ARBA00022737"/>
    </source>
</evidence>
<gene>
    <name evidence="4" type="ORF">OTU49_016163</name>
</gene>